<evidence type="ECO:0000313" key="1">
    <source>
        <dbReference type="EMBL" id="CAB4367947.1"/>
    </source>
</evidence>
<sequence>MLKRLVLVIALSVPVTSMVSASTSHAADAIPEYTELLRDCSVAVTGEPCYVTEAGRDDLNVATFPECVGAVTNYCYIATVDDQPAPSSLKFVVRLTSWKTHDPTVENAQYGFNINAFYVPPSRTFETFSYFDWGRKPQDQSATGGLVDLSAILSKTSKIKVEIRYKTSKMPQYSVVVADQGKMDFSLSGQDLVTVIEGHPARVALESDAQHINFDTEKSDDTSLLWTNRCGIPSMQFVVCNVTTAESAPLVFYARSSTFVNSPAADVPGPIWVSTNATYFHFPSLSNRQLEIKTTAPHFLPDGTTLNTGSFTAFLPNKLLEQWGITKTEAGLNSSLAASVKKADVETVVERSFVISDLGATIVFPSIGYSSPVVKVTAVTGNGSQSANQVYSQLLAGAKVGSNTVTTTTVPAANSSSKTVKKGSSTFLVALIKTVGKGFPTWKATGLCKIRLGKLVAPTKAATCTLTLTQAKYKTTPKRTKKITVKVK</sequence>
<organism evidence="1">
    <name type="scientific">freshwater metagenome</name>
    <dbReference type="NCBI Taxonomy" id="449393"/>
    <lineage>
        <taxon>unclassified sequences</taxon>
        <taxon>metagenomes</taxon>
        <taxon>ecological metagenomes</taxon>
    </lineage>
</organism>
<name>A0A6J6AGH4_9ZZZZ</name>
<proteinExistence type="predicted"/>
<dbReference type="EMBL" id="CAETWZ010000061">
    <property type="protein sequence ID" value="CAB4367947.1"/>
    <property type="molecule type" value="Genomic_DNA"/>
</dbReference>
<protein>
    <submittedName>
        <fullName evidence="1">Unannotated protein</fullName>
    </submittedName>
</protein>
<reference evidence="1" key="1">
    <citation type="submission" date="2020-05" db="EMBL/GenBank/DDBJ databases">
        <authorList>
            <person name="Chiriac C."/>
            <person name="Salcher M."/>
            <person name="Ghai R."/>
            <person name="Kavagutti S V."/>
        </authorList>
    </citation>
    <scope>NUCLEOTIDE SEQUENCE</scope>
</reference>
<accession>A0A6J6AGH4</accession>
<dbReference type="AlphaFoldDB" id="A0A6J6AGH4"/>
<gene>
    <name evidence="1" type="ORF">UFOPK4179_00741</name>
</gene>